<dbReference type="Pfam" id="PF00173">
    <property type="entry name" value="Cyt-b5"/>
    <property type="match status" value="1"/>
</dbReference>
<dbReference type="PROSITE" id="PS50255">
    <property type="entry name" value="CYTOCHROME_B5_2"/>
    <property type="match status" value="1"/>
</dbReference>
<dbReference type="GeneID" id="28994390"/>
<accession>A0A162ZQI1</accession>
<feature type="transmembrane region" description="Helical" evidence="14">
    <location>
        <begin position="42"/>
        <end position="60"/>
    </location>
</feature>
<evidence type="ECO:0000256" key="3">
    <source>
        <dbReference type="ARBA" id="ARBA00022516"/>
    </source>
</evidence>
<dbReference type="Pfam" id="PF00487">
    <property type="entry name" value="FA_desaturase"/>
    <property type="match status" value="1"/>
</dbReference>
<evidence type="ECO:0000256" key="1">
    <source>
        <dbReference type="ARBA" id="ARBA00004141"/>
    </source>
</evidence>
<proteinExistence type="inferred from homology"/>
<dbReference type="Gene3D" id="3.10.120.10">
    <property type="entry name" value="Cytochrome b5-like heme/steroid binding domain"/>
    <property type="match status" value="1"/>
</dbReference>
<keyword evidence="8 13" id="KW-0560">Oxidoreductase</keyword>
<reference evidence="17" key="1">
    <citation type="submission" date="2015-06" db="EMBL/GenBank/DDBJ databases">
        <title>Expansion of signal transduction pathways in fungi by whole-genome duplication.</title>
        <authorList>
            <consortium name="DOE Joint Genome Institute"/>
            <person name="Corrochano L.M."/>
            <person name="Kuo A."/>
            <person name="Marcet-Houben M."/>
            <person name="Polaino S."/>
            <person name="Salamov A."/>
            <person name="Villalobos J.M."/>
            <person name="Alvarez M.I."/>
            <person name="Avalos J."/>
            <person name="Benito E.P."/>
            <person name="Benoit I."/>
            <person name="Burger G."/>
            <person name="Camino L.P."/>
            <person name="Canovas D."/>
            <person name="Cerda-Olmedo E."/>
            <person name="Cheng J.-F."/>
            <person name="Dominguez A."/>
            <person name="Elias M."/>
            <person name="Eslava A.P."/>
            <person name="Glaser F."/>
            <person name="Grimwood J."/>
            <person name="Gutierrez G."/>
            <person name="Heitman J."/>
            <person name="Henrissat B."/>
            <person name="Iturriaga E.A."/>
            <person name="Lang B.F."/>
            <person name="Lavin J.L."/>
            <person name="Lee S."/>
            <person name="Li W."/>
            <person name="Lindquist E."/>
            <person name="Lopez-Garcia S."/>
            <person name="Luque E.M."/>
            <person name="Marcos A.T."/>
            <person name="Martin J."/>
            <person name="McCluskey K."/>
            <person name="Medina H.R."/>
            <person name="Miralles-Duran A."/>
            <person name="Miyazaki A."/>
            <person name="Munoz-Torres E."/>
            <person name="Oguiza J.A."/>
            <person name="Ohm R."/>
            <person name="Olmedo M."/>
            <person name="Orejas M."/>
            <person name="Ortiz-Castellanos L."/>
            <person name="Pisabarro A.G."/>
            <person name="Rodriguez-Romero J."/>
            <person name="Ruiz-Herrera J."/>
            <person name="Ruiz-Vazquez R."/>
            <person name="Sanz C."/>
            <person name="Schackwitz W."/>
            <person name="Schmutz J."/>
            <person name="Shahriari M."/>
            <person name="Shelest E."/>
            <person name="Silva-Franco F."/>
            <person name="Soanes D."/>
            <person name="Syed K."/>
            <person name="Tagua V.G."/>
            <person name="Talbot N.J."/>
            <person name="Thon M."/>
            <person name="De vries R.P."/>
            <person name="Wiebenga A."/>
            <person name="Yadav J.S."/>
            <person name="Braun E.L."/>
            <person name="Baker S."/>
            <person name="Garre V."/>
            <person name="Horwitz B."/>
            <person name="Torres-Martinez S."/>
            <person name="Idnurm A."/>
            <person name="Herrera-Estrella A."/>
            <person name="Gabaldon T."/>
            <person name="Grigoriev I.V."/>
        </authorList>
    </citation>
    <scope>NUCLEOTIDE SEQUENCE [LARGE SCALE GENOMIC DNA]</scope>
    <source>
        <strain evidence="17">NRRL 1555(-)</strain>
    </source>
</reference>
<keyword evidence="6 13" id="KW-0276">Fatty acid metabolism</keyword>
<dbReference type="PANTHER" id="PTHR11351">
    <property type="entry name" value="ACYL-COA DESATURASE"/>
    <property type="match status" value="1"/>
</dbReference>
<feature type="transmembrane region" description="Helical" evidence="14">
    <location>
        <begin position="185"/>
        <end position="204"/>
    </location>
</feature>
<dbReference type="GO" id="GO:0005506">
    <property type="term" value="F:iron ion binding"/>
    <property type="evidence" value="ECO:0007669"/>
    <property type="project" value="TreeGrafter"/>
</dbReference>
<keyword evidence="5 13" id="KW-0479">Metal-binding</keyword>
<keyword evidence="9 13" id="KW-0408">Iron</keyword>
<keyword evidence="10 13" id="KW-0443">Lipid metabolism</keyword>
<dbReference type="EC" id="1.14.19.1" evidence="13"/>
<sequence>MTVLDDGLTQTERRQLPVPVTDMPPLFDEPTTLKNWYKHINWVHVILLSSTPALGIYGIFTTKLQTATFAWSWIYYSLCCLGITAGYHRLWSHKSYTAKLPIKILLCLMGSGAVEGSIHWWSRGHRAHHRWTDSDKDPYAATRGFFFSHLGWMLVNRPNSRIGFADTADLKQDSIVQFQHKHYPYIALLMGFIFPTLVAGLGWGDFRGGFFFAAVTRLVLVHHATFCVNSLAHYIGDVPYDDFHTPKNSWITALVTMGEGYHNFHHQFPQDYRNAILFYQYDPTKWAIVALWFFGLVTDLKSFPANEIEKGRLQMIEKKTAEAKAKLSFGTPLEDLHVYTMSEYKDYVNKENKDWILLDGIVYDIENFDHPGGRKYLQASVGKDMTVSFNGGIYNHSNGARNLLSRMRVGVIKEQMHLLLANTSPSQAYDASLEPNKRE</sequence>
<comment type="similarity">
    <text evidence="2 13">Belongs to the fatty acid desaturase type 1 family.</text>
</comment>
<evidence type="ECO:0000256" key="9">
    <source>
        <dbReference type="ARBA" id="ARBA00023004"/>
    </source>
</evidence>
<evidence type="ECO:0000256" key="8">
    <source>
        <dbReference type="ARBA" id="ARBA00023002"/>
    </source>
</evidence>
<evidence type="ECO:0000259" key="15">
    <source>
        <dbReference type="PROSITE" id="PS50255"/>
    </source>
</evidence>
<dbReference type="RefSeq" id="XP_018286441.1">
    <property type="nucleotide sequence ID" value="XM_018433484.1"/>
</dbReference>
<keyword evidence="7 14" id="KW-1133">Transmembrane helix</keyword>
<dbReference type="PRINTS" id="PR00075">
    <property type="entry name" value="FACDDSATRASE"/>
</dbReference>
<dbReference type="InterPro" id="IPR036400">
    <property type="entry name" value="Cyt_B5-like_heme/steroid_sf"/>
</dbReference>
<dbReference type="Proteomes" id="UP000077315">
    <property type="component" value="Unassembled WGS sequence"/>
</dbReference>
<dbReference type="GO" id="GO:0006636">
    <property type="term" value="P:unsaturated fatty acid biosynthetic process"/>
    <property type="evidence" value="ECO:0007669"/>
    <property type="project" value="UniProtKB-UniRule"/>
</dbReference>
<dbReference type="VEuPathDB" id="FungiDB:PHYBLDRAFT_156375"/>
<evidence type="ECO:0000256" key="6">
    <source>
        <dbReference type="ARBA" id="ARBA00022832"/>
    </source>
</evidence>
<dbReference type="GO" id="GO:0004768">
    <property type="term" value="F:stearoyl-CoA 9-desaturase activity"/>
    <property type="evidence" value="ECO:0007669"/>
    <property type="project" value="UniProtKB-UniRule"/>
</dbReference>
<comment type="function">
    <text evidence="13">Stearoyl-CoA desaturase that utilizes O(2) and electrons from reduced cytochrome b5 to introduce the first double bond into saturated fatty acyl-CoA substrates.</text>
</comment>
<dbReference type="AlphaFoldDB" id="A0A162ZQI1"/>
<comment type="catalytic activity">
    <reaction evidence="13">
        <text>octadecanoyl-CoA + 2 Fe(II)-[cytochrome b5] + O2 + 2 H(+) = (9Z)-octadecenoyl-CoA + 2 Fe(III)-[cytochrome b5] + 2 H2O</text>
        <dbReference type="Rhea" id="RHEA:19721"/>
        <dbReference type="Rhea" id="RHEA-COMP:10438"/>
        <dbReference type="Rhea" id="RHEA-COMP:10439"/>
        <dbReference type="ChEBI" id="CHEBI:15377"/>
        <dbReference type="ChEBI" id="CHEBI:15378"/>
        <dbReference type="ChEBI" id="CHEBI:15379"/>
        <dbReference type="ChEBI" id="CHEBI:29033"/>
        <dbReference type="ChEBI" id="CHEBI:29034"/>
        <dbReference type="ChEBI" id="CHEBI:57387"/>
        <dbReference type="ChEBI" id="CHEBI:57394"/>
        <dbReference type="EC" id="1.14.19.1"/>
    </reaction>
</comment>
<feature type="domain" description="Cytochrome b5 heme-binding" evidence="15">
    <location>
        <begin position="336"/>
        <end position="413"/>
    </location>
</feature>
<comment type="cofactor">
    <cofactor evidence="13">
        <name>Fe(2+)</name>
        <dbReference type="ChEBI" id="CHEBI:29033"/>
    </cofactor>
    <text evidence="13">Expected to bind 2 Fe(2+) ions per subunit.</text>
</comment>
<dbReference type="SMART" id="SM01117">
    <property type="entry name" value="Cyt-b5"/>
    <property type="match status" value="1"/>
</dbReference>
<keyword evidence="11 14" id="KW-0472">Membrane</keyword>
<organism evidence="16 17">
    <name type="scientific">Phycomyces blakesleeanus (strain ATCC 8743b / DSM 1359 / FGSC 10004 / NBRC 33097 / NRRL 1555)</name>
    <dbReference type="NCBI Taxonomy" id="763407"/>
    <lineage>
        <taxon>Eukaryota</taxon>
        <taxon>Fungi</taxon>
        <taxon>Fungi incertae sedis</taxon>
        <taxon>Mucoromycota</taxon>
        <taxon>Mucoromycotina</taxon>
        <taxon>Mucoromycetes</taxon>
        <taxon>Mucorales</taxon>
        <taxon>Phycomycetaceae</taxon>
        <taxon>Phycomyces</taxon>
    </lineage>
</organism>
<gene>
    <name evidence="16" type="ORF">PHYBLDRAFT_156375</name>
</gene>
<evidence type="ECO:0000313" key="16">
    <source>
        <dbReference type="EMBL" id="OAD68401.1"/>
    </source>
</evidence>
<evidence type="ECO:0000256" key="11">
    <source>
        <dbReference type="ARBA" id="ARBA00023136"/>
    </source>
</evidence>
<dbReference type="InterPro" id="IPR015876">
    <property type="entry name" value="Acyl-CoA_DS"/>
</dbReference>
<keyword evidence="13" id="KW-0249">Electron transport</keyword>
<evidence type="ECO:0000256" key="12">
    <source>
        <dbReference type="ARBA" id="ARBA00023160"/>
    </source>
</evidence>
<keyword evidence="3 13" id="KW-0444">Lipid biosynthesis</keyword>
<keyword evidence="12 13" id="KW-0275">Fatty acid biosynthesis</keyword>
<dbReference type="PANTHER" id="PTHR11351:SF31">
    <property type="entry name" value="DESATURASE 1, ISOFORM A-RELATED"/>
    <property type="match status" value="1"/>
</dbReference>
<dbReference type="GO" id="GO:0005789">
    <property type="term" value="C:endoplasmic reticulum membrane"/>
    <property type="evidence" value="ECO:0007669"/>
    <property type="project" value="TreeGrafter"/>
</dbReference>
<dbReference type="PIRSF" id="PIRSF000345">
    <property type="entry name" value="OLE1"/>
    <property type="match status" value="1"/>
</dbReference>
<evidence type="ECO:0000256" key="4">
    <source>
        <dbReference type="ARBA" id="ARBA00022692"/>
    </source>
</evidence>
<comment type="subcellular location">
    <subcellularLocation>
        <location evidence="1">Membrane</location>
        <topology evidence="1">Multi-pass membrane protein</topology>
    </subcellularLocation>
</comment>
<evidence type="ECO:0000256" key="7">
    <source>
        <dbReference type="ARBA" id="ARBA00022989"/>
    </source>
</evidence>
<evidence type="ECO:0000256" key="14">
    <source>
        <dbReference type="SAM" id="Phobius"/>
    </source>
</evidence>
<keyword evidence="13" id="KW-0813">Transport</keyword>
<dbReference type="FunCoup" id="A0A162ZQI1">
    <property type="interactions" value="225"/>
</dbReference>
<dbReference type="InParanoid" id="A0A162ZQI1"/>
<dbReference type="OrthoDB" id="10260134at2759"/>
<dbReference type="InterPro" id="IPR009160">
    <property type="entry name" value="Acyl-CoA_deSatase_haem/ster-bd"/>
</dbReference>
<keyword evidence="17" id="KW-1185">Reference proteome</keyword>
<dbReference type="STRING" id="763407.A0A162ZQI1"/>
<evidence type="ECO:0000313" key="17">
    <source>
        <dbReference type="Proteomes" id="UP000077315"/>
    </source>
</evidence>
<dbReference type="InterPro" id="IPR001199">
    <property type="entry name" value="Cyt_B5-like_heme/steroid-bd"/>
</dbReference>
<evidence type="ECO:0000256" key="13">
    <source>
        <dbReference type="PIRNR" id="PIRNR000345"/>
    </source>
</evidence>
<keyword evidence="13" id="KW-0349">Heme</keyword>
<evidence type="ECO:0000256" key="5">
    <source>
        <dbReference type="ARBA" id="ARBA00022723"/>
    </source>
</evidence>
<dbReference type="EMBL" id="KV440995">
    <property type="protein sequence ID" value="OAD68401.1"/>
    <property type="molecule type" value="Genomic_DNA"/>
</dbReference>
<dbReference type="SUPFAM" id="SSF55856">
    <property type="entry name" value="Cytochrome b5-like heme/steroid binding domain"/>
    <property type="match status" value="1"/>
</dbReference>
<dbReference type="CDD" id="cd03505">
    <property type="entry name" value="Delta9-FADS-like"/>
    <property type="match status" value="1"/>
</dbReference>
<evidence type="ECO:0000256" key="2">
    <source>
        <dbReference type="ARBA" id="ARBA00009295"/>
    </source>
</evidence>
<name>A0A162ZQI1_PHYB8</name>
<dbReference type="InterPro" id="IPR005804">
    <property type="entry name" value="FA_desaturase_dom"/>
</dbReference>
<dbReference type="InterPro" id="IPR001522">
    <property type="entry name" value="FADS-1_CS"/>
</dbReference>
<keyword evidence="4 14" id="KW-0812">Transmembrane</keyword>
<feature type="transmembrane region" description="Helical" evidence="14">
    <location>
        <begin position="67"/>
        <end position="88"/>
    </location>
</feature>
<evidence type="ECO:0000256" key="10">
    <source>
        <dbReference type="ARBA" id="ARBA00023098"/>
    </source>
</evidence>
<dbReference type="PROSITE" id="PS00476">
    <property type="entry name" value="FATTY_ACID_DESATUR_1"/>
    <property type="match status" value="1"/>
</dbReference>
<protein>
    <recommendedName>
        <fullName evidence="13">Acyl-CoA desaturase</fullName>
        <ecNumber evidence="13">1.14.19.1</ecNumber>
    </recommendedName>
</protein>